<dbReference type="SUPFAM" id="SSF81321">
    <property type="entry name" value="Family A G protein-coupled receptor-like"/>
    <property type="match status" value="1"/>
</dbReference>
<dbReference type="GO" id="GO:0045202">
    <property type="term" value="C:synapse"/>
    <property type="evidence" value="ECO:0007669"/>
    <property type="project" value="GOC"/>
</dbReference>
<keyword evidence="5" id="KW-0297">G-protein coupled receptor</keyword>
<keyword evidence="2" id="KW-1003">Cell membrane</keyword>
<evidence type="ECO:0000256" key="3">
    <source>
        <dbReference type="ARBA" id="ARBA00022692"/>
    </source>
</evidence>
<feature type="compositionally biased region" description="Basic and acidic residues" evidence="10">
    <location>
        <begin position="310"/>
        <end position="322"/>
    </location>
</feature>
<evidence type="ECO:0000256" key="4">
    <source>
        <dbReference type="ARBA" id="ARBA00022989"/>
    </source>
</evidence>
<dbReference type="OMA" id="WRNDSIS"/>
<feature type="region of interest" description="Disordered" evidence="10">
    <location>
        <begin position="292"/>
        <end position="346"/>
    </location>
</feature>
<dbReference type="PANTHER" id="PTHR24248:SF125">
    <property type="entry name" value="DOPAMINE D2-LIKE RECEPTOR"/>
    <property type="match status" value="1"/>
</dbReference>
<feature type="transmembrane region" description="Helical" evidence="11">
    <location>
        <begin position="164"/>
        <end position="185"/>
    </location>
</feature>
<dbReference type="Proteomes" id="UP000887568">
    <property type="component" value="Unplaced"/>
</dbReference>
<dbReference type="CDD" id="cd00637">
    <property type="entry name" value="7tm_classA_rhodopsin-like"/>
    <property type="match status" value="1"/>
</dbReference>
<feature type="transmembrane region" description="Helical" evidence="11">
    <location>
        <begin position="127"/>
        <end position="152"/>
    </location>
</feature>
<feature type="transmembrane region" description="Helical" evidence="11">
    <location>
        <begin position="423"/>
        <end position="446"/>
    </location>
</feature>
<comment type="subcellular location">
    <subcellularLocation>
        <location evidence="1">Cell membrane</location>
        <topology evidence="1">Multi-pass membrane protein</topology>
    </subcellularLocation>
</comment>
<name>A0A914AHR0_PATMI</name>
<dbReference type="Pfam" id="PF00001">
    <property type="entry name" value="7tm_1"/>
    <property type="match status" value="1"/>
</dbReference>
<evidence type="ECO:0000313" key="14">
    <source>
        <dbReference type="Proteomes" id="UP000887568"/>
    </source>
</evidence>
<keyword evidence="9" id="KW-0807">Transducer</keyword>
<keyword evidence="6 11" id="KW-0472">Membrane</keyword>
<feature type="domain" description="G-protein coupled receptors family 1 profile" evidence="12">
    <location>
        <begin position="106"/>
        <end position="476"/>
    </location>
</feature>
<evidence type="ECO:0000259" key="12">
    <source>
        <dbReference type="PROSITE" id="PS50262"/>
    </source>
</evidence>
<feature type="transmembrane region" description="Helical" evidence="11">
    <location>
        <begin position="458"/>
        <end position="479"/>
    </location>
</feature>
<keyword evidence="8" id="KW-0675">Receptor</keyword>
<evidence type="ECO:0000256" key="7">
    <source>
        <dbReference type="ARBA" id="ARBA00023157"/>
    </source>
</evidence>
<reference evidence="13" key="1">
    <citation type="submission" date="2022-11" db="UniProtKB">
        <authorList>
            <consortium name="EnsemblMetazoa"/>
        </authorList>
    </citation>
    <scope>IDENTIFICATION</scope>
</reference>
<feature type="transmembrane region" description="Helical" evidence="11">
    <location>
        <begin position="206"/>
        <end position="232"/>
    </location>
</feature>
<dbReference type="GeneID" id="119734234"/>
<dbReference type="InterPro" id="IPR017452">
    <property type="entry name" value="GPCR_Rhodpsn_7TM"/>
</dbReference>
<keyword evidence="4 11" id="KW-1133">Transmembrane helix</keyword>
<dbReference type="GO" id="GO:0004930">
    <property type="term" value="F:G protein-coupled receptor activity"/>
    <property type="evidence" value="ECO:0007669"/>
    <property type="project" value="UniProtKB-KW"/>
</dbReference>
<proteinExistence type="predicted"/>
<evidence type="ECO:0000256" key="11">
    <source>
        <dbReference type="SAM" id="Phobius"/>
    </source>
</evidence>
<feature type="transmembrane region" description="Helical" evidence="11">
    <location>
        <begin position="88"/>
        <end position="115"/>
    </location>
</feature>
<dbReference type="PRINTS" id="PR00237">
    <property type="entry name" value="GPCRRHODOPSN"/>
</dbReference>
<dbReference type="GO" id="GO:0005886">
    <property type="term" value="C:plasma membrane"/>
    <property type="evidence" value="ECO:0007669"/>
    <property type="project" value="UniProtKB-SubCell"/>
</dbReference>
<keyword evidence="14" id="KW-1185">Reference proteome</keyword>
<accession>A0A914AHR0</accession>
<dbReference type="EnsemblMetazoa" id="XM_038207607.1">
    <property type="protein sequence ID" value="XP_038063535.1"/>
    <property type="gene ID" value="LOC119734234"/>
</dbReference>
<dbReference type="Gene3D" id="1.20.1070.10">
    <property type="entry name" value="Rhodopsin 7-helix transmembrane proteins"/>
    <property type="match status" value="2"/>
</dbReference>
<feature type="compositionally biased region" description="Basic residues" evidence="10">
    <location>
        <begin position="395"/>
        <end position="410"/>
    </location>
</feature>
<evidence type="ECO:0000256" key="1">
    <source>
        <dbReference type="ARBA" id="ARBA00004651"/>
    </source>
</evidence>
<evidence type="ECO:0000256" key="9">
    <source>
        <dbReference type="ARBA" id="ARBA00023224"/>
    </source>
</evidence>
<evidence type="ECO:0000256" key="2">
    <source>
        <dbReference type="ARBA" id="ARBA00022475"/>
    </source>
</evidence>
<dbReference type="RefSeq" id="XP_038063535.1">
    <property type="nucleotide sequence ID" value="XM_038207607.1"/>
</dbReference>
<keyword evidence="3 11" id="KW-0812">Transmembrane</keyword>
<keyword evidence="7" id="KW-1015">Disulfide bond</keyword>
<organism evidence="13 14">
    <name type="scientific">Patiria miniata</name>
    <name type="common">Bat star</name>
    <name type="synonym">Asterina miniata</name>
    <dbReference type="NCBI Taxonomy" id="46514"/>
    <lineage>
        <taxon>Eukaryota</taxon>
        <taxon>Metazoa</taxon>
        <taxon>Echinodermata</taxon>
        <taxon>Eleutherozoa</taxon>
        <taxon>Asterozoa</taxon>
        <taxon>Asteroidea</taxon>
        <taxon>Valvatacea</taxon>
        <taxon>Valvatida</taxon>
        <taxon>Asterinidae</taxon>
        <taxon>Patiria</taxon>
    </lineage>
</organism>
<feature type="region of interest" description="Disordered" evidence="10">
    <location>
        <begin position="367"/>
        <end position="412"/>
    </location>
</feature>
<evidence type="ECO:0000256" key="5">
    <source>
        <dbReference type="ARBA" id="ARBA00023040"/>
    </source>
</evidence>
<dbReference type="AlphaFoldDB" id="A0A914AHR0"/>
<feature type="transmembrane region" description="Helical" evidence="11">
    <location>
        <begin position="252"/>
        <end position="279"/>
    </location>
</feature>
<evidence type="ECO:0000256" key="6">
    <source>
        <dbReference type="ARBA" id="ARBA00023136"/>
    </source>
</evidence>
<dbReference type="InterPro" id="IPR000276">
    <property type="entry name" value="GPCR_Rhodpsn"/>
</dbReference>
<dbReference type="SMART" id="SM01381">
    <property type="entry name" value="7TM_GPCR_Srsx"/>
    <property type="match status" value="1"/>
</dbReference>
<dbReference type="GO" id="GO:0001591">
    <property type="term" value="F:dopamine neurotransmitter receptor activity, coupled via Gi/Go"/>
    <property type="evidence" value="ECO:0007669"/>
    <property type="project" value="TreeGrafter"/>
</dbReference>
<dbReference type="OrthoDB" id="10071887at2759"/>
<protein>
    <recommendedName>
        <fullName evidence="12">G-protein coupled receptors family 1 profile domain-containing protein</fullName>
    </recommendedName>
</protein>
<dbReference type="PROSITE" id="PS50262">
    <property type="entry name" value="G_PROTEIN_RECEP_F1_2"/>
    <property type="match status" value="1"/>
</dbReference>
<evidence type="ECO:0000313" key="13">
    <source>
        <dbReference type="EnsemblMetazoa" id="XP_038063535.1"/>
    </source>
</evidence>
<sequence>MGTTAVDALLTTGTEVSSVQTGFVPSGWRNDSISLLNSTVSSTNRSMDTGHYEDDSYDDYHTNASTWTNFSTVHSTLMPPKPHQPPPYLVLKIILCTVFLLATFFGNALVMYAYFTTKKLRTYTNHYIVGLAFADLVSGGIIPGLENVIWFLDTWPFSEGLCSAMQYLIHVFLQATFMMTLVICFDRFRALNMPLKHLKKKTLKHACFMISLAYIIPLIIWTPLILIFPYSGLTTRIQPPLCHGSYGLHPPLLILAMLCLSWAPMGATIILYVFVYSAVIRKGINKKRHIGEEASSDFKSEQQVSQRACKPADREPRERSYRLADGPAPKADSTDPTDAELPPKDKVYSISGGVSMGLTNLAYEQNEDEADDDNGNTRTNLEAPKEKVTTASVNPHKRPGFSARSRRSKRENRLASLRATRTLTYILVTTVVTAAPWSVFAFWGAVSPYNFPITDNQFKFLGWLAHLSSTVNPFCYAVCNPPFKEAFLRILRCWKRSVPRSSTMKSQGSQNGR</sequence>
<evidence type="ECO:0000256" key="8">
    <source>
        <dbReference type="ARBA" id="ARBA00023170"/>
    </source>
</evidence>
<dbReference type="PANTHER" id="PTHR24248">
    <property type="entry name" value="ADRENERGIC RECEPTOR-RELATED G-PROTEIN COUPLED RECEPTOR"/>
    <property type="match status" value="1"/>
</dbReference>
<evidence type="ECO:0000256" key="10">
    <source>
        <dbReference type="SAM" id="MobiDB-lite"/>
    </source>
</evidence>